<name>X1H0S9_9ZZZZ</name>
<dbReference type="EMBL" id="BARU01024564">
    <property type="protein sequence ID" value="GAH50715.1"/>
    <property type="molecule type" value="Genomic_DNA"/>
</dbReference>
<protein>
    <submittedName>
        <fullName evidence="1">Uncharacterized protein</fullName>
    </submittedName>
</protein>
<comment type="caution">
    <text evidence="1">The sequence shown here is derived from an EMBL/GenBank/DDBJ whole genome shotgun (WGS) entry which is preliminary data.</text>
</comment>
<gene>
    <name evidence="1" type="ORF">S03H2_39693</name>
</gene>
<accession>X1H0S9</accession>
<reference evidence="1" key="1">
    <citation type="journal article" date="2014" name="Front. Microbiol.">
        <title>High frequency of phylogenetically diverse reductive dehalogenase-homologous genes in deep subseafloor sedimentary metagenomes.</title>
        <authorList>
            <person name="Kawai M."/>
            <person name="Futagami T."/>
            <person name="Toyoda A."/>
            <person name="Takaki Y."/>
            <person name="Nishi S."/>
            <person name="Hori S."/>
            <person name="Arai W."/>
            <person name="Tsubouchi T."/>
            <person name="Morono Y."/>
            <person name="Uchiyama I."/>
            <person name="Ito T."/>
            <person name="Fujiyama A."/>
            <person name="Inagaki F."/>
            <person name="Takami H."/>
        </authorList>
    </citation>
    <scope>NUCLEOTIDE SEQUENCE</scope>
    <source>
        <strain evidence="1">Expedition CK06-06</strain>
    </source>
</reference>
<feature type="non-terminal residue" evidence="1">
    <location>
        <position position="253"/>
    </location>
</feature>
<proteinExistence type="predicted"/>
<organism evidence="1">
    <name type="scientific">marine sediment metagenome</name>
    <dbReference type="NCBI Taxonomy" id="412755"/>
    <lineage>
        <taxon>unclassified sequences</taxon>
        <taxon>metagenomes</taxon>
        <taxon>ecological metagenomes</taxon>
    </lineage>
</organism>
<dbReference type="AlphaFoldDB" id="X1H0S9"/>
<sequence>MAESILIGIRSFRQKDFENERELGDTANSLSDFIYGKDSIYFHWAKRVKPSSRKYNVTDGLLLDLNSKPYGFWIVEYELASHSISSHVQPQVINFMRALRNPETLREIQLDLYNEIRNNPDKRKRLEEKAGKEDLFYFLDQLLHEKLGVLVVIDEYTAEFEDVLDYLSIRAGEVRVLELKRYTHGDENVYRFNTLSLDETVTPAPRKSKQDARERPLHHRTWEARIAWASPHVKEWVETVKGKILTAVPNAIH</sequence>
<evidence type="ECO:0000313" key="1">
    <source>
        <dbReference type="EMBL" id="GAH50715.1"/>
    </source>
</evidence>